<keyword evidence="3" id="KW-1185">Reference proteome</keyword>
<dbReference type="OrthoDB" id="4965215at2"/>
<dbReference type="RefSeq" id="WP_116757182.1">
    <property type="nucleotide sequence ID" value="NZ_JBHUEX010000001.1"/>
</dbReference>
<feature type="region of interest" description="Disordered" evidence="1">
    <location>
        <begin position="46"/>
        <end position="66"/>
    </location>
</feature>
<dbReference type="AlphaFoldDB" id="A0A2V1HQP6"/>
<proteinExistence type="predicted"/>
<evidence type="ECO:0000313" key="2">
    <source>
        <dbReference type="EMBL" id="PVZ94671.1"/>
    </source>
</evidence>
<evidence type="ECO:0000313" key="3">
    <source>
        <dbReference type="Proteomes" id="UP000244893"/>
    </source>
</evidence>
<dbReference type="EMBL" id="QEOP01000002">
    <property type="protein sequence ID" value="PVZ94671.1"/>
    <property type="molecule type" value="Genomic_DNA"/>
</dbReference>
<reference evidence="2 3" key="1">
    <citation type="submission" date="2018-05" db="EMBL/GenBank/DDBJ databases">
        <title>Amnibacterium sp. M8JJ-5, whole genome shotgun sequence.</title>
        <authorList>
            <person name="Tuo L."/>
        </authorList>
    </citation>
    <scope>NUCLEOTIDE SEQUENCE [LARGE SCALE GENOMIC DNA]</scope>
    <source>
        <strain evidence="2 3">M8JJ-5</strain>
    </source>
</reference>
<name>A0A2V1HQP6_9MICO</name>
<protein>
    <recommendedName>
        <fullName evidence="4">Sporulation protein YtfJ</fullName>
    </recommendedName>
</protein>
<sequence>MTNLAEKLAESLKNNGVSLSYGPKESVDGHELIPVALVSYGFGGGSGSGSSGGDDSEVGEGEGGGGGGLSIPVGAYVGGPEGAVFRPNVVAVLAVSIPVIWTLGKAIARIVKAA</sequence>
<evidence type="ECO:0000256" key="1">
    <source>
        <dbReference type="SAM" id="MobiDB-lite"/>
    </source>
</evidence>
<evidence type="ECO:0008006" key="4">
    <source>
        <dbReference type="Google" id="ProtNLM"/>
    </source>
</evidence>
<organism evidence="2 3">
    <name type="scientific">Amnibacterium flavum</name>
    <dbReference type="NCBI Taxonomy" id="2173173"/>
    <lineage>
        <taxon>Bacteria</taxon>
        <taxon>Bacillati</taxon>
        <taxon>Actinomycetota</taxon>
        <taxon>Actinomycetes</taxon>
        <taxon>Micrococcales</taxon>
        <taxon>Microbacteriaceae</taxon>
        <taxon>Amnibacterium</taxon>
    </lineage>
</organism>
<accession>A0A2V1HQP6</accession>
<gene>
    <name evidence="2" type="ORF">DDQ50_13350</name>
</gene>
<dbReference type="Proteomes" id="UP000244893">
    <property type="component" value="Unassembled WGS sequence"/>
</dbReference>
<comment type="caution">
    <text evidence="2">The sequence shown here is derived from an EMBL/GenBank/DDBJ whole genome shotgun (WGS) entry which is preliminary data.</text>
</comment>